<evidence type="ECO:0000256" key="1">
    <source>
        <dbReference type="ARBA" id="ARBA00003029"/>
    </source>
</evidence>
<comment type="similarity">
    <text evidence="3">Belongs to the DRC10 family.</text>
</comment>
<feature type="compositionally biased region" description="Basic and acidic residues" evidence="11">
    <location>
        <begin position="114"/>
        <end position="148"/>
    </location>
</feature>
<feature type="coiled-coil region" evidence="10">
    <location>
        <begin position="15"/>
        <end position="49"/>
    </location>
</feature>
<organism evidence="13">
    <name type="scientific">Perkinsus marinus (strain ATCC 50983 / TXsc)</name>
    <dbReference type="NCBI Taxonomy" id="423536"/>
    <lineage>
        <taxon>Eukaryota</taxon>
        <taxon>Sar</taxon>
        <taxon>Alveolata</taxon>
        <taxon>Perkinsozoa</taxon>
        <taxon>Perkinsea</taxon>
        <taxon>Perkinsida</taxon>
        <taxon>Perkinsidae</taxon>
        <taxon>Perkinsus</taxon>
    </lineage>
</organism>
<evidence type="ECO:0000256" key="7">
    <source>
        <dbReference type="ARBA" id="ARBA00023069"/>
    </source>
</evidence>
<dbReference type="InterPro" id="IPR042815">
    <property type="entry name" value="DRC10"/>
</dbReference>
<comment type="subcellular location">
    <subcellularLocation>
        <location evidence="2">Cytoplasm</location>
        <location evidence="2">Cytoskeleton</location>
        <location evidence="2">Flagellum axoneme</location>
    </subcellularLocation>
</comment>
<evidence type="ECO:0000256" key="6">
    <source>
        <dbReference type="ARBA" id="ARBA00022846"/>
    </source>
</evidence>
<keyword evidence="10" id="KW-0175">Coiled coil</keyword>
<dbReference type="PROSITE" id="PS50096">
    <property type="entry name" value="IQ"/>
    <property type="match status" value="1"/>
</dbReference>
<dbReference type="PANTHER" id="PTHR31598:SF1">
    <property type="entry name" value="DYNEIN REGULATORY COMPLEX PROTEIN 10"/>
    <property type="match status" value="1"/>
</dbReference>
<evidence type="ECO:0000313" key="12">
    <source>
        <dbReference type="EMBL" id="EER07917.1"/>
    </source>
</evidence>
<feature type="region of interest" description="Disordered" evidence="11">
    <location>
        <begin position="101"/>
        <end position="148"/>
    </location>
</feature>
<dbReference type="EMBL" id="GG679491">
    <property type="protein sequence ID" value="EER07917.1"/>
    <property type="molecule type" value="Genomic_DNA"/>
</dbReference>
<name>C5L5S7_PERM5</name>
<evidence type="ECO:0000256" key="9">
    <source>
        <dbReference type="ARBA" id="ARBA00023273"/>
    </source>
</evidence>
<dbReference type="OrthoDB" id="10265211at2759"/>
<evidence type="ECO:0000256" key="8">
    <source>
        <dbReference type="ARBA" id="ARBA00023212"/>
    </source>
</evidence>
<keyword evidence="13" id="KW-1185">Reference proteome</keyword>
<keyword evidence="8" id="KW-0206">Cytoskeleton</keyword>
<evidence type="ECO:0000256" key="4">
    <source>
        <dbReference type="ARBA" id="ARBA00021752"/>
    </source>
</evidence>
<dbReference type="InParanoid" id="C5L5S7"/>
<dbReference type="OMA" id="KWGRINL"/>
<evidence type="ECO:0000256" key="3">
    <source>
        <dbReference type="ARBA" id="ARBA00009071"/>
    </source>
</evidence>
<protein>
    <recommendedName>
        <fullName evidence="4">Dynein regulatory complex protein 10</fullName>
    </recommendedName>
</protein>
<dbReference type="AlphaFoldDB" id="C5L5S7"/>
<evidence type="ECO:0000256" key="10">
    <source>
        <dbReference type="SAM" id="Coils"/>
    </source>
</evidence>
<evidence type="ECO:0000256" key="2">
    <source>
        <dbReference type="ARBA" id="ARBA00004611"/>
    </source>
</evidence>
<keyword evidence="6" id="KW-0282">Flagellum</keyword>
<keyword evidence="5" id="KW-0963">Cytoplasm</keyword>
<accession>C5L5S7</accession>
<dbReference type="GeneID" id="9064006"/>
<dbReference type="PANTHER" id="PTHR31598">
    <property type="entry name" value="IQ DOMAIN-CONTAINING PROTEIN D"/>
    <property type="match status" value="1"/>
</dbReference>
<evidence type="ECO:0000256" key="11">
    <source>
        <dbReference type="SAM" id="MobiDB-lite"/>
    </source>
</evidence>
<feature type="compositionally biased region" description="Polar residues" evidence="11">
    <location>
        <begin position="104"/>
        <end position="113"/>
    </location>
</feature>
<keyword evidence="9" id="KW-0966">Cell projection</keyword>
<evidence type="ECO:0000256" key="5">
    <source>
        <dbReference type="ARBA" id="ARBA00022490"/>
    </source>
</evidence>
<proteinExistence type="inferred from homology"/>
<reference evidence="12 13" key="1">
    <citation type="submission" date="2008-07" db="EMBL/GenBank/DDBJ databases">
        <authorList>
            <person name="El-Sayed N."/>
            <person name="Caler E."/>
            <person name="Inman J."/>
            <person name="Amedeo P."/>
            <person name="Hass B."/>
            <person name="Wortman J."/>
        </authorList>
    </citation>
    <scope>NUCLEOTIDE SEQUENCE [LARGE SCALE GENOMIC DNA]</scope>
    <source>
        <strain evidence="13">ATCC 50983 / TXsc</strain>
    </source>
</reference>
<comment type="function">
    <text evidence="1">Component of the nexin-dynein regulatory complex (N-DRC), a key regulator of ciliary/flagellar motility which maintains the alignment and integrity of the distal axoneme and regulates microtubule sliding in motile axonemes.</text>
</comment>
<dbReference type="Proteomes" id="UP000007800">
    <property type="component" value="Unassembled WGS sequence"/>
</dbReference>
<evidence type="ECO:0000313" key="13">
    <source>
        <dbReference type="Proteomes" id="UP000007800"/>
    </source>
</evidence>
<sequence>MTTTVEEERSRQDLIAHYLLREKQAIERKAKLENQLSQVRYEREKAHAARTELVTKLRADLLDVRDSTQLKLRQLGEKYGGQMQTMVDEWEAQEASLKKELDSTNKSYTALRSSNRDREEALRKQKHRRETDLNKTAKNYDSRMEELDKERRKLNDEISKEKEKLRQLTDHFHFVNAENRRIEEENLVDEARRSRLRAEANRRDDAASTLQSYWQGVLQREDYQKIRKAMRKKSKKGGKKKK</sequence>
<keyword evidence="7" id="KW-0969">Cilium</keyword>
<gene>
    <name evidence="12" type="ORF">Pmar_PMAR004336</name>
</gene>
<dbReference type="RefSeq" id="XP_002776101.1">
    <property type="nucleotide sequence ID" value="XM_002776055.1"/>
</dbReference>